<dbReference type="InterPro" id="IPR010563">
    <property type="entry name" value="TraK_N"/>
</dbReference>
<dbReference type="AlphaFoldDB" id="A0A0N9NR90"/>
<evidence type="ECO:0000259" key="3">
    <source>
        <dbReference type="Pfam" id="PF23536"/>
    </source>
</evidence>
<organism evidence="4">
    <name type="scientific">Pectobacterium carotovorum</name>
    <name type="common">Erwinia carotovora</name>
    <dbReference type="NCBI Taxonomy" id="554"/>
    <lineage>
        <taxon>Bacteria</taxon>
        <taxon>Pseudomonadati</taxon>
        <taxon>Pseudomonadota</taxon>
        <taxon>Gammaproteobacteria</taxon>
        <taxon>Enterobacterales</taxon>
        <taxon>Pectobacteriaceae</taxon>
        <taxon>Pectobacterium</taxon>
    </lineage>
</organism>
<feature type="signal peptide" evidence="1">
    <location>
        <begin position="1"/>
        <end position="24"/>
    </location>
</feature>
<reference evidence="4" key="2">
    <citation type="submission" date="2015-07" db="EMBL/GenBank/DDBJ databases">
        <authorList>
            <person name="Welte C."/>
            <person name="de Graaf R."/>
            <person name="van den Bosch T.J.M."/>
            <person name="Op den Camp H."/>
            <person name="van Dam N."/>
            <person name="Jetten M."/>
        </authorList>
    </citation>
    <scope>NUCLEOTIDE SEQUENCE</scope>
    <source>
        <plasmid evidence="4">Drgb3</plasmid>
    </source>
</reference>
<feature type="domain" description="TraK C-terminal" evidence="3">
    <location>
        <begin position="129"/>
        <end position="237"/>
    </location>
</feature>
<evidence type="ECO:0000313" key="4">
    <source>
        <dbReference type="EMBL" id="ALG88576.1"/>
    </source>
</evidence>
<sequence>MRNNIRAFGLVALVMMTFTAPVWAATDPVTLSFPQGGHFRLTISATNPNMIFIPGDKIKAMTGPMGAMSDKRRSGFGGVMFSTTRTAPFTFYLETELGQVVAVTAAPIKGDGKVYRLLSSDPVERPEVRKWESGQPYETLLIALNKAALNRVMPEGYAPIEPLRDGINTPAGLSVSPLQAWSGHALRIDQYRVTNSHAYGVALREQDFWRKGVRAVMFEQRAQTLMAGASVSLLVVRAQQEASDAQH</sequence>
<dbReference type="Pfam" id="PF23536">
    <property type="entry name" value="TraK_C"/>
    <property type="match status" value="1"/>
</dbReference>
<keyword evidence="1" id="KW-0732">Signal</keyword>
<dbReference type="EMBL" id="KT351734">
    <property type="protein sequence ID" value="ALG88576.1"/>
    <property type="molecule type" value="Genomic_DNA"/>
</dbReference>
<keyword evidence="4" id="KW-0614">Plasmid</keyword>
<feature type="domain" description="TraK N-terminal" evidence="2">
    <location>
        <begin position="37"/>
        <end position="120"/>
    </location>
</feature>
<name>A0A0N9NR90_PECCA</name>
<feature type="chain" id="PRO_5006038245" evidence="1">
    <location>
        <begin position="25"/>
        <end position="247"/>
    </location>
</feature>
<evidence type="ECO:0000259" key="2">
    <source>
        <dbReference type="Pfam" id="PF06586"/>
    </source>
</evidence>
<protein>
    <submittedName>
        <fullName evidence="4">Conjugal transfer protein TraK</fullName>
    </submittedName>
</protein>
<accession>A0A0N9NR90</accession>
<dbReference type="InterPro" id="IPR055397">
    <property type="entry name" value="TraK_C"/>
</dbReference>
<dbReference type="Pfam" id="PF06586">
    <property type="entry name" value="TraK_N"/>
    <property type="match status" value="1"/>
</dbReference>
<geneLocation type="plasmid" evidence="4">
    <name>Drgb3</name>
</geneLocation>
<evidence type="ECO:0000256" key="1">
    <source>
        <dbReference type="SAM" id="SignalP"/>
    </source>
</evidence>
<proteinExistence type="predicted"/>
<dbReference type="RefSeq" id="WP_181375101.1">
    <property type="nucleotide sequence ID" value="NZ_KT351734.1"/>
</dbReference>
<reference evidence="4" key="1">
    <citation type="journal article" date="2015" name="Environ. Microbiol.">
        <title>Plasmids from the gut microbiome of cabbage root fly larvae encode SaxA that catalyses the conversion of the plant toxin 2-phenylethyl isothiocyanate.</title>
        <authorList>
            <person name="Welte C.U."/>
            <person name="de Graaf R.M."/>
            <person name="van den Bosch T.J."/>
            <person name="Op den Camp H.J."/>
            <person name="van Dam N.M."/>
            <person name="Jetten M.S."/>
        </authorList>
    </citation>
    <scope>NUCLEOTIDE SEQUENCE</scope>
    <source>
        <plasmid evidence="4">Drgb3</plasmid>
    </source>
</reference>